<evidence type="ECO:0000256" key="1">
    <source>
        <dbReference type="ARBA" id="ARBA00005878"/>
    </source>
</evidence>
<feature type="binding site" evidence="6">
    <location>
        <position position="161"/>
    </location>
    <ligand>
        <name>S-adenosyl-L-methionine</name>
        <dbReference type="ChEBI" id="CHEBI:59789"/>
    </ligand>
</feature>
<dbReference type="Pfam" id="PF05971">
    <property type="entry name" value="Methyltransf_10"/>
    <property type="match status" value="2"/>
</dbReference>
<evidence type="ECO:0000256" key="4">
    <source>
        <dbReference type="ARBA" id="ARBA00022691"/>
    </source>
</evidence>
<evidence type="ECO:0000256" key="6">
    <source>
        <dbReference type="PIRSR" id="PIRSR037350-1"/>
    </source>
</evidence>
<protein>
    <recommendedName>
        <fullName evidence="5">U6 small nuclear RNA (adenine-(43)-N(6))-methyltransferase</fullName>
        <ecNumber evidence="5">2.1.1.-</ecNumber>
    </recommendedName>
</protein>
<keyword evidence="9" id="KW-1185">Reference proteome</keyword>
<dbReference type="Gene3D" id="3.40.50.150">
    <property type="entry name" value="Vaccinia Virus protein VP39"/>
    <property type="match status" value="2"/>
</dbReference>
<gene>
    <name evidence="8" type="ORF">UA08_03054</name>
</gene>
<comment type="caution">
    <text evidence="8">The sequence shown here is derived from an EMBL/GenBank/DDBJ whole genome shotgun (WGS) entry which is preliminary data.</text>
</comment>
<evidence type="ECO:0000256" key="7">
    <source>
        <dbReference type="SAM" id="MobiDB-lite"/>
    </source>
</evidence>
<keyword evidence="2 5" id="KW-0489">Methyltransferase</keyword>
<feature type="binding site" evidence="6">
    <location>
        <position position="111"/>
    </location>
    <ligand>
        <name>S-adenosyl-L-methionine</name>
        <dbReference type="ChEBI" id="CHEBI:59789"/>
    </ligand>
</feature>
<dbReference type="PANTHER" id="PTHR13393">
    <property type="entry name" value="SAM-DEPENDENT METHYLTRANSFERASE"/>
    <property type="match status" value="1"/>
</dbReference>
<dbReference type="EC" id="2.1.1.-" evidence="5"/>
<keyword evidence="3 5" id="KW-0808">Transferase</keyword>
<dbReference type="GO" id="GO:0070475">
    <property type="term" value="P:rRNA base methylation"/>
    <property type="evidence" value="ECO:0007669"/>
    <property type="project" value="TreeGrafter"/>
</dbReference>
<organism evidence="8 9">
    <name type="scientific">Talaromyces atroroseus</name>
    <dbReference type="NCBI Taxonomy" id="1441469"/>
    <lineage>
        <taxon>Eukaryota</taxon>
        <taxon>Fungi</taxon>
        <taxon>Dikarya</taxon>
        <taxon>Ascomycota</taxon>
        <taxon>Pezizomycotina</taxon>
        <taxon>Eurotiomycetes</taxon>
        <taxon>Eurotiomycetidae</taxon>
        <taxon>Eurotiales</taxon>
        <taxon>Trichocomaceae</taxon>
        <taxon>Talaromyces</taxon>
        <taxon>Talaromyces sect. Trachyspermi</taxon>
    </lineage>
</organism>
<reference evidence="8 9" key="1">
    <citation type="submission" date="2015-06" db="EMBL/GenBank/DDBJ databases">
        <title>Talaromyces atroroseus IBT 11181 draft genome.</title>
        <authorList>
            <person name="Rasmussen K.B."/>
            <person name="Rasmussen S."/>
            <person name="Petersen B."/>
            <person name="Sicheritz-Ponten T."/>
            <person name="Mortensen U.H."/>
            <person name="Thrane U."/>
        </authorList>
    </citation>
    <scope>NUCLEOTIDE SEQUENCE [LARGE SCALE GENOMIC DNA]</scope>
    <source>
        <strain evidence="8 9">IBT 11181</strain>
    </source>
</reference>
<dbReference type="OrthoDB" id="514248at2759"/>
<dbReference type="SUPFAM" id="SSF53335">
    <property type="entry name" value="S-adenosyl-L-methionine-dependent methyltransferases"/>
    <property type="match status" value="1"/>
</dbReference>
<feature type="region of interest" description="Disordered" evidence="7">
    <location>
        <begin position="350"/>
        <end position="372"/>
    </location>
</feature>
<feature type="binding site" evidence="6">
    <location>
        <position position="72"/>
    </location>
    <ligand>
        <name>S-adenosyl-L-methionine</name>
        <dbReference type="ChEBI" id="CHEBI:59789"/>
    </ligand>
</feature>
<name>A0A225AN99_TALAT</name>
<dbReference type="GeneID" id="31002809"/>
<dbReference type="STRING" id="1441469.A0A225AN99"/>
<dbReference type="EMBL" id="LFMY01000003">
    <property type="protein sequence ID" value="OKL62360.1"/>
    <property type="molecule type" value="Genomic_DNA"/>
</dbReference>
<proteinExistence type="inferred from homology"/>
<evidence type="ECO:0000256" key="2">
    <source>
        <dbReference type="ARBA" id="ARBA00022603"/>
    </source>
</evidence>
<dbReference type="InterPro" id="IPR010286">
    <property type="entry name" value="METTL16/RlmF"/>
</dbReference>
<dbReference type="PIRSF" id="PIRSF037350">
    <property type="entry name" value="Mtase_ZK1128_prd"/>
    <property type="match status" value="1"/>
</dbReference>
<dbReference type="Proteomes" id="UP000214365">
    <property type="component" value="Unassembled WGS sequence"/>
</dbReference>
<evidence type="ECO:0000256" key="3">
    <source>
        <dbReference type="ARBA" id="ARBA00022679"/>
    </source>
</evidence>
<dbReference type="RefSeq" id="XP_020122481.1">
    <property type="nucleotide sequence ID" value="XM_020265164.1"/>
</dbReference>
<dbReference type="GO" id="GO:0005634">
    <property type="term" value="C:nucleus"/>
    <property type="evidence" value="ECO:0007669"/>
    <property type="project" value="TreeGrafter"/>
</dbReference>
<dbReference type="InterPro" id="IPR029063">
    <property type="entry name" value="SAM-dependent_MTases_sf"/>
</dbReference>
<sequence>MASSRNIYKREIDFRALALESPEFAKRLKTNDQLDFTDPESVRQLTKSLLARDFELAVDLPDDRLCPPVPNRLNYILWLQDLLDTSSRTGDDQYDPNRQVLGLDMVLLQSDIDDRNISSSRQTVSKNKLENRVKIIETKPDDPLIPFEKLNVDRLDFVMCNPPFYESEEELTSSAAAKSRPPFTACTGSAVEMITPGGEVAFVSAIVMQSVDLKTRVLWFTSMLGKLSSVSVIVQKLLDIGIKNWAVTEFVQGKGTRRWAVGWSFSDWRPRSDASRGITTLSKNLLPFPSHYSFDVSIKPNDLLKQAIANINTDFSSLRHFCYSWISKQSCIGYAKEDVWSRKARRKFAREQGGKEQGQQSDKMQCSNDGKSKQMEEMIENAALGFRIDLSLQADGSVHVVIRWLKGLDQVLFESFCGMVKRKIMEEIRA</sequence>
<dbReference type="PANTHER" id="PTHR13393:SF0">
    <property type="entry name" value="RNA N6-ADENOSINE-METHYLTRANSFERASE METTL16"/>
    <property type="match status" value="1"/>
</dbReference>
<evidence type="ECO:0000313" key="8">
    <source>
        <dbReference type="EMBL" id="OKL62360.1"/>
    </source>
</evidence>
<comment type="similarity">
    <text evidence="1 5">Belongs to the methyltransferase superfamily. METTL16/RlmF family.</text>
</comment>
<accession>A0A225AN99</accession>
<dbReference type="InterPro" id="IPR017182">
    <property type="entry name" value="METTL16/PsiM"/>
</dbReference>
<keyword evidence="4 6" id="KW-0949">S-adenosyl-L-methionine</keyword>
<feature type="compositionally biased region" description="Polar residues" evidence="7">
    <location>
        <begin position="357"/>
        <end position="369"/>
    </location>
</feature>
<dbReference type="AlphaFoldDB" id="A0A225AN99"/>
<evidence type="ECO:0000313" key="9">
    <source>
        <dbReference type="Proteomes" id="UP000214365"/>
    </source>
</evidence>
<dbReference type="GO" id="GO:0008168">
    <property type="term" value="F:methyltransferase activity"/>
    <property type="evidence" value="ECO:0007669"/>
    <property type="project" value="UniProtKB-UniRule"/>
</dbReference>
<evidence type="ECO:0000256" key="5">
    <source>
        <dbReference type="PIRNR" id="PIRNR037350"/>
    </source>
</evidence>